<protein>
    <submittedName>
        <fullName evidence="1">Zinc finger protein like</fullName>
    </submittedName>
</protein>
<dbReference type="Gramene" id="PSS13710">
    <property type="protein sequence ID" value="PSS13710"/>
    <property type="gene ID" value="CEY00_Acc14319"/>
</dbReference>
<dbReference type="EMBL" id="NKQK01000013">
    <property type="protein sequence ID" value="PSS13710.1"/>
    <property type="molecule type" value="Genomic_DNA"/>
</dbReference>
<sequence length="168" mass="18588">MVPSGNRIISSNETCGESKRQSLRCGKQKDIILKQLMELSKRELMEMDCNGGGGEKEGPAVLNRMDVVNQPLQQLEKGNCDQIFEGNLLWDIKPNCKGAQIWDFHLGRSRGREESGSLEVGYCANDAGFTMQSYVELLKKASLASGKGFGEIYGVNCTTDTRGYQNIQ</sequence>
<comment type="caution">
    <text evidence="1">The sequence shown here is derived from an EMBL/GenBank/DDBJ whole genome shotgun (WGS) entry which is preliminary data.</text>
</comment>
<reference evidence="1 2" key="1">
    <citation type="submission" date="2017-07" db="EMBL/GenBank/DDBJ databases">
        <title>An improved, manually edited Actinidia chinensis var. chinensis (kiwifruit) genome highlights the challenges associated with draft genomes and gene prediction in plants.</title>
        <authorList>
            <person name="Pilkington S."/>
            <person name="Crowhurst R."/>
            <person name="Hilario E."/>
            <person name="Nardozza S."/>
            <person name="Fraser L."/>
            <person name="Peng Y."/>
            <person name="Gunaseelan K."/>
            <person name="Simpson R."/>
            <person name="Tahir J."/>
            <person name="Deroles S."/>
            <person name="Templeton K."/>
            <person name="Luo Z."/>
            <person name="Davy M."/>
            <person name="Cheng C."/>
            <person name="Mcneilage M."/>
            <person name="Scaglione D."/>
            <person name="Liu Y."/>
            <person name="Zhang Q."/>
            <person name="Datson P."/>
            <person name="De Silva N."/>
            <person name="Gardiner S."/>
            <person name="Bassett H."/>
            <person name="Chagne D."/>
            <person name="Mccallum J."/>
            <person name="Dzierzon H."/>
            <person name="Deng C."/>
            <person name="Wang Y.-Y."/>
            <person name="Barron N."/>
            <person name="Manako K."/>
            <person name="Bowen J."/>
            <person name="Foster T."/>
            <person name="Erridge Z."/>
            <person name="Tiffin H."/>
            <person name="Waite C."/>
            <person name="Davies K."/>
            <person name="Grierson E."/>
            <person name="Laing W."/>
            <person name="Kirk R."/>
            <person name="Chen X."/>
            <person name="Wood M."/>
            <person name="Montefiori M."/>
            <person name="Brummell D."/>
            <person name="Schwinn K."/>
            <person name="Catanach A."/>
            <person name="Fullerton C."/>
            <person name="Li D."/>
            <person name="Meiyalaghan S."/>
            <person name="Nieuwenhuizen N."/>
            <person name="Read N."/>
            <person name="Prakash R."/>
            <person name="Hunter D."/>
            <person name="Zhang H."/>
            <person name="Mckenzie M."/>
            <person name="Knabel M."/>
            <person name="Harris A."/>
            <person name="Allan A."/>
            <person name="Chen A."/>
            <person name="Janssen B."/>
            <person name="Plunkett B."/>
            <person name="Dwamena C."/>
            <person name="Voogd C."/>
            <person name="Leif D."/>
            <person name="Lafferty D."/>
            <person name="Souleyre E."/>
            <person name="Varkonyi-Gasic E."/>
            <person name="Gambi F."/>
            <person name="Hanley J."/>
            <person name="Yao J.-L."/>
            <person name="Cheung J."/>
            <person name="David K."/>
            <person name="Warren B."/>
            <person name="Marsh K."/>
            <person name="Snowden K."/>
            <person name="Lin-Wang K."/>
            <person name="Brian L."/>
            <person name="Martinez-Sanchez M."/>
            <person name="Wang M."/>
            <person name="Ileperuma N."/>
            <person name="Macnee N."/>
            <person name="Campin R."/>
            <person name="Mcatee P."/>
            <person name="Drummond R."/>
            <person name="Espley R."/>
            <person name="Ireland H."/>
            <person name="Wu R."/>
            <person name="Atkinson R."/>
            <person name="Karunairetnam S."/>
            <person name="Bulley S."/>
            <person name="Chunkath S."/>
            <person name="Hanley Z."/>
            <person name="Storey R."/>
            <person name="Thrimawithana A."/>
            <person name="Thomson S."/>
            <person name="David C."/>
            <person name="Testolin R."/>
        </authorList>
    </citation>
    <scope>NUCLEOTIDE SEQUENCE [LARGE SCALE GENOMIC DNA]</scope>
    <source>
        <strain evidence="2">cv. Red5</strain>
        <tissue evidence="1">Young leaf</tissue>
    </source>
</reference>
<name>A0A2R6QRG1_ACTCC</name>
<gene>
    <name evidence="1" type="ORF">CEY00_Acc14319</name>
</gene>
<dbReference type="AlphaFoldDB" id="A0A2R6QRG1"/>
<feature type="non-terminal residue" evidence="1">
    <location>
        <position position="168"/>
    </location>
</feature>
<accession>A0A2R6QRG1</accession>
<dbReference type="OrthoDB" id="153872at2759"/>
<proteinExistence type="predicted"/>
<keyword evidence="2" id="KW-1185">Reference proteome</keyword>
<evidence type="ECO:0000313" key="2">
    <source>
        <dbReference type="Proteomes" id="UP000241394"/>
    </source>
</evidence>
<dbReference type="Proteomes" id="UP000241394">
    <property type="component" value="Chromosome LG13"/>
</dbReference>
<dbReference type="InParanoid" id="A0A2R6QRG1"/>
<reference evidence="2" key="2">
    <citation type="journal article" date="2018" name="BMC Genomics">
        <title>A manually annotated Actinidia chinensis var. chinensis (kiwifruit) genome highlights the challenges associated with draft genomes and gene prediction in plants.</title>
        <authorList>
            <person name="Pilkington S.M."/>
            <person name="Crowhurst R."/>
            <person name="Hilario E."/>
            <person name="Nardozza S."/>
            <person name="Fraser L."/>
            <person name="Peng Y."/>
            <person name="Gunaseelan K."/>
            <person name="Simpson R."/>
            <person name="Tahir J."/>
            <person name="Deroles S.C."/>
            <person name="Templeton K."/>
            <person name="Luo Z."/>
            <person name="Davy M."/>
            <person name="Cheng C."/>
            <person name="McNeilage M."/>
            <person name="Scaglione D."/>
            <person name="Liu Y."/>
            <person name="Zhang Q."/>
            <person name="Datson P."/>
            <person name="De Silva N."/>
            <person name="Gardiner S.E."/>
            <person name="Bassett H."/>
            <person name="Chagne D."/>
            <person name="McCallum J."/>
            <person name="Dzierzon H."/>
            <person name="Deng C."/>
            <person name="Wang Y.Y."/>
            <person name="Barron L."/>
            <person name="Manako K."/>
            <person name="Bowen J."/>
            <person name="Foster T.M."/>
            <person name="Erridge Z.A."/>
            <person name="Tiffin H."/>
            <person name="Waite C.N."/>
            <person name="Davies K.M."/>
            <person name="Grierson E.P."/>
            <person name="Laing W.A."/>
            <person name="Kirk R."/>
            <person name="Chen X."/>
            <person name="Wood M."/>
            <person name="Montefiori M."/>
            <person name="Brummell D.A."/>
            <person name="Schwinn K.E."/>
            <person name="Catanach A."/>
            <person name="Fullerton C."/>
            <person name="Li D."/>
            <person name="Meiyalaghan S."/>
            <person name="Nieuwenhuizen N."/>
            <person name="Read N."/>
            <person name="Prakash R."/>
            <person name="Hunter D."/>
            <person name="Zhang H."/>
            <person name="McKenzie M."/>
            <person name="Knabel M."/>
            <person name="Harris A."/>
            <person name="Allan A.C."/>
            <person name="Gleave A."/>
            <person name="Chen A."/>
            <person name="Janssen B.J."/>
            <person name="Plunkett B."/>
            <person name="Ampomah-Dwamena C."/>
            <person name="Voogd C."/>
            <person name="Leif D."/>
            <person name="Lafferty D."/>
            <person name="Souleyre E.J.F."/>
            <person name="Varkonyi-Gasic E."/>
            <person name="Gambi F."/>
            <person name="Hanley J."/>
            <person name="Yao J.L."/>
            <person name="Cheung J."/>
            <person name="David K.M."/>
            <person name="Warren B."/>
            <person name="Marsh K."/>
            <person name="Snowden K.C."/>
            <person name="Lin-Wang K."/>
            <person name="Brian L."/>
            <person name="Martinez-Sanchez M."/>
            <person name="Wang M."/>
            <person name="Ileperuma N."/>
            <person name="Macnee N."/>
            <person name="Campin R."/>
            <person name="McAtee P."/>
            <person name="Drummond R.S.M."/>
            <person name="Espley R.V."/>
            <person name="Ireland H.S."/>
            <person name="Wu R."/>
            <person name="Atkinson R.G."/>
            <person name="Karunairetnam S."/>
            <person name="Bulley S."/>
            <person name="Chunkath S."/>
            <person name="Hanley Z."/>
            <person name="Storey R."/>
            <person name="Thrimawithana A.H."/>
            <person name="Thomson S."/>
            <person name="David C."/>
            <person name="Testolin R."/>
            <person name="Huang H."/>
            <person name="Hellens R.P."/>
            <person name="Schaffer R.J."/>
        </authorList>
    </citation>
    <scope>NUCLEOTIDE SEQUENCE [LARGE SCALE GENOMIC DNA]</scope>
    <source>
        <strain evidence="2">cv. Red5</strain>
    </source>
</reference>
<organism evidence="1 2">
    <name type="scientific">Actinidia chinensis var. chinensis</name>
    <name type="common">Chinese soft-hair kiwi</name>
    <dbReference type="NCBI Taxonomy" id="1590841"/>
    <lineage>
        <taxon>Eukaryota</taxon>
        <taxon>Viridiplantae</taxon>
        <taxon>Streptophyta</taxon>
        <taxon>Embryophyta</taxon>
        <taxon>Tracheophyta</taxon>
        <taxon>Spermatophyta</taxon>
        <taxon>Magnoliopsida</taxon>
        <taxon>eudicotyledons</taxon>
        <taxon>Gunneridae</taxon>
        <taxon>Pentapetalae</taxon>
        <taxon>asterids</taxon>
        <taxon>Ericales</taxon>
        <taxon>Actinidiaceae</taxon>
        <taxon>Actinidia</taxon>
    </lineage>
</organism>
<evidence type="ECO:0000313" key="1">
    <source>
        <dbReference type="EMBL" id="PSS13710.1"/>
    </source>
</evidence>